<dbReference type="SUPFAM" id="SSF56214">
    <property type="entry name" value="4'-phosphopantetheinyl transferase"/>
    <property type="match status" value="1"/>
</dbReference>
<name>A0A523UQE5_UNCT6</name>
<feature type="binding site" evidence="8">
    <location>
        <position position="66"/>
    </location>
    <ligand>
        <name>Mg(2+)</name>
        <dbReference type="ChEBI" id="CHEBI:18420"/>
    </ligand>
</feature>
<evidence type="ECO:0000256" key="8">
    <source>
        <dbReference type="HAMAP-Rule" id="MF_00101"/>
    </source>
</evidence>
<evidence type="ECO:0000313" key="10">
    <source>
        <dbReference type="EMBL" id="TET44531.1"/>
    </source>
</evidence>
<keyword evidence="8" id="KW-0963">Cytoplasm</keyword>
<dbReference type="InterPro" id="IPR008278">
    <property type="entry name" value="4-PPantetheinyl_Trfase_dom"/>
</dbReference>
<dbReference type="Gene3D" id="3.90.470.20">
    <property type="entry name" value="4'-phosphopantetheinyl transferase domain"/>
    <property type="match status" value="1"/>
</dbReference>
<evidence type="ECO:0000313" key="11">
    <source>
        <dbReference type="Proteomes" id="UP000315525"/>
    </source>
</evidence>
<comment type="function">
    <text evidence="8">Transfers the 4'-phosphopantetheine moiety from coenzyme A to a Ser of acyl-carrier-protein.</text>
</comment>
<organism evidence="10 11">
    <name type="scientific">candidate division TA06 bacterium</name>
    <dbReference type="NCBI Taxonomy" id="2250710"/>
    <lineage>
        <taxon>Bacteria</taxon>
        <taxon>Bacteria division TA06</taxon>
    </lineage>
</organism>
<reference evidence="10 11" key="1">
    <citation type="submission" date="2019-03" db="EMBL/GenBank/DDBJ databases">
        <title>Metabolic potential of uncultured bacteria and archaea associated with petroleum seepage in deep-sea sediments.</title>
        <authorList>
            <person name="Dong X."/>
            <person name="Hubert C."/>
        </authorList>
    </citation>
    <scope>NUCLEOTIDE SEQUENCE [LARGE SCALE GENOMIC DNA]</scope>
    <source>
        <strain evidence="10">E44_bin18</strain>
    </source>
</reference>
<evidence type="ECO:0000256" key="1">
    <source>
        <dbReference type="ARBA" id="ARBA00022516"/>
    </source>
</evidence>
<dbReference type="GO" id="GO:0006633">
    <property type="term" value="P:fatty acid biosynthetic process"/>
    <property type="evidence" value="ECO:0007669"/>
    <property type="project" value="UniProtKB-UniRule"/>
</dbReference>
<comment type="subcellular location">
    <subcellularLocation>
        <location evidence="8">Cytoplasm</location>
    </subcellularLocation>
</comment>
<dbReference type="InterPro" id="IPR002582">
    <property type="entry name" value="ACPS"/>
</dbReference>
<dbReference type="GO" id="GO:0008897">
    <property type="term" value="F:holo-[acyl-carrier-protein] synthase activity"/>
    <property type="evidence" value="ECO:0007669"/>
    <property type="project" value="UniProtKB-UniRule"/>
</dbReference>
<keyword evidence="5 8" id="KW-0460">Magnesium</keyword>
<accession>A0A523UQE5</accession>
<dbReference type="NCBIfam" id="TIGR00556">
    <property type="entry name" value="pantethn_trn"/>
    <property type="match status" value="1"/>
</dbReference>
<dbReference type="HAMAP" id="MF_00101">
    <property type="entry name" value="AcpS"/>
    <property type="match status" value="1"/>
</dbReference>
<comment type="catalytic activity">
    <reaction evidence="8">
        <text>apo-[ACP] + CoA = holo-[ACP] + adenosine 3',5'-bisphosphate + H(+)</text>
        <dbReference type="Rhea" id="RHEA:12068"/>
        <dbReference type="Rhea" id="RHEA-COMP:9685"/>
        <dbReference type="Rhea" id="RHEA-COMP:9690"/>
        <dbReference type="ChEBI" id="CHEBI:15378"/>
        <dbReference type="ChEBI" id="CHEBI:29999"/>
        <dbReference type="ChEBI" id="CHEBI:57287"/>
        <dbReference type="ChEBI" id="CHEBI:58343"/>
        <dbReference type="ChEBI" id="CHEBI:64479"/>
        <dbReference type="EC" id="2.7.8.7"/>
    </reaction>
</comment>
<sequence>MGITPKAGEEEIQVGIDLVEVGRVQRLIEKWGERFKRRVFTDGEIAFSETLKNKYQSYASRFCAKEALLKAIGTGLSHGVRWKDMEVVDDGRRKPSFSLEGRVAELVGERRVTLSLSHTSEYATAIVILS</sequence>
<proteinExistence type="inferred from homology"/>
<evidence type="ECO:0000259" key="9">
    <source>
        <dbReference type="Pfam" id="PF01648"/>
    </source>
</evidence>
<evidence type="ECO:0000256" key="6">
    <source>
        <dbReference type="ARBA" id="ARBA00023098"/>
    </source>
</evidence>
<dbReference type="Proteomes" id="UP000315525">
    <property type="component" value="Unassembled WGS sequence"/>
</dbReference>
<comment type="similarity">
    <text evidence="8">Belongs to the P-Pant transferase superfamily. AcpS family.</text>
</comment>
<dbReference type="EC" id="2.7.8.7" evidence="8"/>
<keyword evidence="1 8" id="KW-0444">Lipid biosynthesis</keyword>
<dbReference type="AlphaFoldDB" id="A0A523UQE5"/>
<keyword evidence="7 8" id="KW-0275">Fatty acid biosynthesis</keyword>
<dbReference type="GO" id="GO:0005737">
    <property type="term" value="C:cytoplasm"/>
    <property type="evidence" value="ECO:0007669"/>
    <property type="project" value="UniProtKB-SubCell"/>
</dbReference>
<evidence type="ECO:0000256" key="7">
    <source>
        <dbReference type="ARBA" id="ARBA00023160"/>
    </source>
</evidence>
<dbReference type="InterPro" id="IPR004568">
    <property type="entry name" value="Ppantetheine-prot_Trfase_dom"/>
</dbReference>
<feature type="domain" description="4'-phosphopantetheinyl transferase" evidence="9">
    <location>
        <begin position="13"/>
        <end position="126"/>
    </location>
</feature>
<keyword evidence="6 8" id="KW-0443">Lipid metabolism</keyword>
<evidence type="ECO:0000256" key="3">
    <source>
        <dbReference type="ARBA" id="ARBA00022723"/>
    </source>
</evidence>
<comment type="caution">
    <text evidence="10">The sequence shown here is derived from an EMBL/GenBank/DDBJ whole genome shotgun (WGS) entry which is preliminary data.</text>
</comment>
<gene>
    <name evidence="8 10" type="primary">acpS</name>
    <name evidence="10" type="ORF">E3J62_10005</name>
</gene>
<keyword evidence="2 8" id="KW-0808">Transferase</keyword>
<dbReference type="InterPro" id="IPR037143">
    <property type="entry name" value="4-PPantetheinyl_Trfase_dom_sf"/>
</dbReference>
<dbReference type="EMBL" id="SOJN01000122">
    <property type="protein sequence ID" value="TET44531.1"/>
    <property type="molecule type" value="Genomic_DNA"/>
</dbReference>
<keyword evidence="3 8" id="KW-0479">Metal-binding</keyword>
<evidence type="ECO:0000256" key="5">
    <source>
        <dbReference type="ARBA" id="ARBA00022842"/>
    </source>
</evidence>
<dbReference type="GO" id="GO:0000287">
    <property type="term" value="F:magnesium ion binding"/>
    <property type="evidence" value="ECO:0007669"/>
    <property type="project" value="UniProtKB-UniRule"/>
</dbReference>
<comment type="cofactor">
    <cofactor evidence="8">
        <name>Mg(2+)</name>
        <dbReference type="ChEBI" id="CHEBI:18420"/>
    </cofactor>
</comment>
<evidence type="ECO:0000256" key="2">
    <source>
        <dbReference type="ARBA" id="ARBA00022679"/>
    </source>
</evidence>
<evidence type="ECO:0000256" key="4">
    <source>
        <dbReference type="ARBA" id="ARBA00022832"/>
    </source>
</evidence>
<protein>
    <recommendedName>
        <fullName evidence="8">Holo-[acyl-carrier-protein] synthase</fullName>
        <shortName evidence="8">Holo-ACP synthase</shortName>
        <ecNumber evidence="8">2.7.8.7</ecNumber>
    </recommendedName>
    <alternativeName>
        <fullName evidence="8">4'-phosphopantetheinyl transferase AcpS</fullName>
    </alternativeName>
</protein>
<keyword evidence="4 8" id="KW-0276">Fatty acid metabolism</keyword>
<feature type="binding site" evidence="8">
    <location>
        <position position="17"/>
    </location>
    <ligand>
        <name>Mg(2+)</name>
        <dbReference type="ChEBI" id="CHEBI:18420"/>
    </ligand>
</feature>
<dbReference type="Pfam" id="PF01648">
    <property type="entry name" value="ACPS"/>
    <property type="match status" value="1"/>
</dbReference>
<dbReference type="NCBIfam" id="TIGR00516">
    <property type="entry name" value="acpS"/>
    <property type="match status" value="1"/>
</dbReference>